<organism evidence="1 2">
    <name type="scientific">Lysinibacillus xylanilyticus</name>
    <dbReference type="NCBI Taxonomy" id="582475"/>
    <lineage>
        <taxon>Bacteria</taxon>
        <taxon>Bacillati</taxon>
        <taxon>Bacillota</taxon>
        <taxon>Bacilli</taxon>
        <taxon>Bacillales</taxon>
        <taxon>Bacillaceae</taxon>
        <taxon>Lysinibacillus</taxon>
    </lineage>
</organism>
<dbReference type="AlphaFoldDB" id="A0A0K9FH83"/>
<dbReference type="OrthoDB" id="2360619at2"/>
<proteinExistence type="predicted"/>
<protein>
    <submittedName>
        <fullName evidence="1">Uncharacterized protein</fullName>
    </submittedName>
</protein>
<dbReference type="RefSeq" id="WP_049663276.1">
    <property type="nucleotide sequence ID" value="NZ_JBIVOC010000021.1"/>
</dbReference>
<gene>
    <name evidence="1" type="ORF">ACZ11_02190</name>
</gene>
<dbReference type="PATRIC" id="fig|582475.4.peg.4002"/>
<dbReference type="Proteomes" id="UP000037326">
    <property type="component" value="Unassembled WGS sequence"/>
</dbReference>
<evidence type="ECO:0000313" key="2">
    <source>
        <dbReference type="Proteomes" id="UP000037326"/>
    </source>
</evidence>
<dbReference type="EMBL" id="LFXJ01000002">
    <property type="protein sequence ID" value="KMY33909.1"/>
    <property type="molecule type" value="Genomic_DNA"/>
</dbReference>
<name>A0A0K9FH83_9BACI</name>
<accession>A0A0K9FH83</accession>
<comment type="caution">
    <text evidence="1">The sequence shown here is derived from an EMBL/GenBank/DDBJ whole genome shotgun (WGS) entry which is preliminary data.</text>
</comment>
<sequence>MLTFEQKQAIIDSFPELTKKEISLKRLNYHFMDSLYEKTIVVEKLHPNGNGFVFVGDLLRYEEEANDKGLVNIRDYDEQQLREIIEDAIQYLSAEEEEQEPIEELWQNREGAQLKLAFEQRSWNVYHGENLEEAFGTQEAAKEYLLEEGFRKKK</sequence>
<evidence type="ECO:0000313" key="1">
    <source>
        <dbReference type="EMBL" id="KMY33909.1"/>
    </source>
</evidence>
<dbReference type="GeneID" id="96597127"/>
<reference evidence="2" key="1">
    <citation type="submission" date="2015-07" db="EMBL/GenBank/DDBJ databases">
        <authorList>
            <consortium name="Consortium for Microbial Forensics and Genomics (microFORGE)"/>
            <person name="Knight B.M."/>
            <person name="Roberts D.P."/>
            <person name="Lin D."/>
            <person name="Hari K."/>
            <person name="Fletcher J."/>
            <person name="Melcher U."/>
            <person name="Blagden T."/>
            <person name="Winegar R.A."/>
        </authorList>
    </citation>
    <scope>NUCLEOTIDE SEQUENCE [LARGE SCALE GENOMIC DNA]</scope>
    <source>
        <strain evidence="2">DSM 23493</strain>
    </source>
</reference>